<comment type="caution">
    <text evidence="4">The sequence shown here is derived from an EMBL/GenBank/DDBJ whole genome shotgun (WGS) entry which is preliminary data.</text>
</comment>
<dbReference type="InterPro" id="IPR050832">
    <property type="entry name" value="Bact_Acetyltransf"/>
</dbReference>
<name>A0A6B1G6L5_9CHLR</name>
<evidence type="ECO:0000313" key="4">
    <source>
        <dbReference type="EMBL" id="MYH62996.1"/>
    </source>
</evidence>
<keyword evidence="1 4" id="KW-0808">Transferase</keyword>
<gene>
    <name evidence="4" type="ORF">F4148_14995</name>
</gene>
<evidence type="ECO:0000256" key="2">
    <source>
        <dbReference type="ARBA" id="ARBA00023315"/>
    </source>
</evidence>
<reference evidence="4" key="1">
    <citation type="submission" date="2019-09" db="EMBL/GenBank/DDBJ databases">
        <title>Characterisation of the sponge microbiome using genome-centric metagenomics.</title>
        <authorList>
            <person name="Engelberts J.P."/>
            <person name="Robbins S.J."/>
            <person name="De Goeij J.M."/>
            <person name="Aranda M."/>
            <person name="Bell S.C."/>
            <person name="Webster N.S."/>
        </authorList>
    </citation>
    <scope>NUCLEOTIDE SEQUENCE</scope>
    <source>
        <strain evidence="4">SB0675_bin_29</strain>
    </source>
</reference>
<protein>
    <submittedName>
        <fullName evidence="4">GNAT family N-acetyltransferase</fullName>
    </submittedName>
</protein>
<feature type="non-terminal residue" evidence="4">
    <location>
        <position position="1"/>
    </location>
</feature>
<sequence length="149" mass="16750">VLSETWIDTYSSFLPVEVIHKITSLWHTPEGLAAEIEDERVCFSVAKDEHGAILGLVTAGRPTDEVVYIGRLYVLPGHQRQGIGGKLLDACVTFFSGFQVLRLDVEAQNEKGMAFYRKQGFRETFRKVQEVEGISLEVVEMECEIDNCP</sequence>
<dbReference type="PROSITE" id="PS51186">
    <property type="entry name" value="GNAT"/>
    <property type="match status" value="1"/>
</dbReference>
<dbReference type="InterPro" id="IPR016181">
    <property type="entry name" value="Acyl_CoA_acyltransferase"/>
</dbReference>
<evidence type="ECO:0000259" key="3">
    <source>
        <dbReference type="PROSITE" id="PS51186"/>
    </source>
</evidence>
<dbReference type="GO" id="GO:0016747">
    <property type="term" value="F:acyltransferase activity, transferring groups other than amino-acyl groups"/>
    <property type="evidence" value="ECO:0007669"/>
    <property type="project" value="InterPro"/>
</dbReference>
<dbReference type="Pfam" id="PF00583">
    <property type="entry name" value="Acetyltransf_1"/>
    <property type="match status" value="1"/>
</dbReference>
<proteinExistence type="predicted"/>
<dbReference type="Gene3D" id="3.40.630.30">
    <property type="match status" value="1"/>
</dbReference>
<dbReference type="InterPro" id="IPR000182">
    <property type="entry name" value="GNAT_dom"/>
</dbReference>
<dbReference type="PANTHER" id="PTHR43877">
    <property type="entry name" value="AMINOALKYLPHOSPHONATE N-ACETYLTRANSFERASE-RELATED-RELATED"/>
    <property type="match status" value="1"/>
</dbReference>
<dbReference type="PANTHER" id="PTHR43877:SF2">
    <property type="entry name" value="AMINOALKYLPHOSPHONATE N-ACETYLTRANSFERASE-RELATED"/>
    <property type="match status" value="1"/>
</dbReference>
<evidence type="ECO:0000256" key="1">
    <source>
        <dbReference type="ARBA" id="ARBA00022679"/>
    </source>
</evidence>
<dbReference type="AlphaFoldDB" id="A0A6B1G6L5"/>
<dbReference type="CDD" id="cd04301">
    <property type="entry name" value="NAT_SF"/>
    <property type="match status" value="1"/>
</dbReference>
<accession>A0A6B1G6L5</accession>
<feature type="domain" description="N-acetyltransferase" evidence="3">
    <location>
        <begin position="3"/>
        <end position="146"/>
    </location>
</feature>
<dbReference type="EMBL" id="VYDA01000533">
    <property type="protein sequence ID" value="MYH62996.1"/>
    <property type="molecule type" value="Genomic_DNA"/>
</dbReference>
<dbReference type="SUPFAM" id="SSF55729">
    <property type="entry name" value="Acyl-CoA N-acyltransferases (Nat)"/>
    <property type="match status" value="1"/>
</dbReference>
<keyword evidence="2" id="KW-0012">Acyltransferase</keyword>
<organism evidence="4">
    <name type="scientific">Caldilineaceae bacterium SB0675_bin_29</name>
    <dbReference type="NCBI Taxonomy" id="2605266"/>
    <lineage>
        <taxon>Bacteria</taxon>
        <taxon>Bacillati</taxon>
        <taxon>Chloroflexota</taxon>
        <taxon>Caldilineae</taxon>
        <taxon>Caldilineales</taxon>
        <taxon>Caldilineaceae</taxon>
    </lineage>
</organism>